<name>A0AAD9XCA8_9ROSI</name>
<reference evidence="1" key="1">
    <citation type="journal article" date="2023" name="Plant J.">
        <title>Genome sequences and population genomics provide insights into the demographic history, inbreeding, and mutation load of two 'living fossil' tree species of Dipteronia.</title>
        <authorList>
            <person name="Feng Y."/>
            <person name="Comes H.P."/>
            <person name="Chen J."/>
            <person name="Zhu S."/>
            <person name="Lu R."/>
            <person name="Zhang X."/>
            <person name="Li P."/>
            <person name="Qiu J."/>
            <person name="Olsen K.M."/>
            <person name="Qiu Y."/>
        </authorList>
    </citation>
    <scope>NUCLEOTIDE SEQUENCE</scope>
    <source>
        <strain evidence="1">KIB01</strain>
    </source>
</reference>
<proteinExistence type="predicted"/>
<dbReference type="EMBL" id="JANJYI010000003">
    <property type="protein sequence ID" value="KAK2656839.1"/>
    <property type="molecule type" value="Genomic_DNA"/>
</dbReference>
<comment type="caution">
    <text evidence="1">The sequence shown here is derived from an EMBL/GenBank/DDBJ whole genome shotgun (WGS) entry which is preliminary data.</text>
</comment>
<keyword evidence="2" id="KW-1185">Reference proteome</keyword>
<dbReference type="Proteomes" id="UP001280121">
    <property type="component" value="Unassembled WGS sequence"/>
</dbReference>
<sequence>MFVSLRSFVRRCLFRFLTVGTIPNRVSFIMMEIEDTVRRKSSTKLGAGHKDGFASLIYPKAHAHGCSSGSKHPDTKFWGDPPEQVAAYCIHRLHCGQKSV</sequence>
<gene>
    <name evidence="1" type="ORF">Ddye_009891</name>
</gene>
<accession>A0AAD9XCA8</accession>
<protein>
    <submittedName>
        <fullName evidence="1">Uncharacterized protein</fullName>
    </submittedName>
</protein>
<organism evidence="1 2">
    <name type="scientific">Dipteronia dyeriana</name>
    <dbReference type="NCBI Taxonomy" id="168575"/>
    <lineage>
        <taxon>Eukaryota</taxon>
        <taxon>Viridiplantae</taxon>
        <taxon>Streptophyta</taxon>
        <taxon>Embryophyta</taxon>
        <taxon>Tracheophyta</taxon>
        <taxon>Spermatophyta</taxon>
        <taxon>Magnoliopsida</taxon>
        <taxon>eudicotyledons</taxon>
        <taxon>Gunneridae</taxon>
        <taxon>Pentapetalae</taxon>
        <taxon>rosids</taxon>
        <taxon>malvids</taxon>
        <taxon>Sapindales</taxon>
        <taxon>Sapindaceae</taxon>
        <taxon>Hippocastanoideae</taxon>
        <taxon>Acereae</taxon>
        <taxon>Dipteronia</taxon>
    </lineage>
</organism>
<dbReference type="AlphaFoldDB" id="A0AAD9XCA8"/>
<evidence type="ECO:0000313" key="2">
    <source>
        <dbReference type="Proteomes" id="UP001280121"/>
    </source>
</evidence>
<evidence type="ECO:0000313" key="1">
    <source>
        <dbReference type="EMBL" id="KAK2656839.1"/>
    </source>
</evidence>